<feature type="compositionally biased region" description="Low complexity" evidence="6">
    <location>
        <begin position="460"/>
        <end position="475"/>
    </location>
</feature>
<dbReference type="Gene3D" id="3.30.2410.10">
    <property type="entry name" value="Hect, E3 ligase catalytic domain"/>
    <property type="match status" value="1"/>
</dbReference>
<dbReference type="PANTHER" id="PTHR45700">
    <property type="entry name" value="UBIQUITIN-PROTEIN LIGASE E3C"/>
    <property type="match status" value="1"/>
</dbReference>
<dbReference type="PROSITE" id="PS50237">
    <property type="entry name" value="HECT"/>
    <property type="match status" value="1"/>
</dbReference>
<feature type="region of interest" description="Disordered" evidence="6">
    <location>
        <begin position="454"/>
        <end position="476"/>
    </location>
</feature>
<evidence type="ECO:0000256" key="4">
    <source>
        <dbReference type="ARBA" id="ARBA00022786"/>
    </source>
</evidence>
<dbReference type="InterPro" id="IPR035983">
    <property type="entry name" value="Hect_E3_ubiquitin_ligase"/>
</dbReference>
<organism evidence="8 9">
    <name type="scientific">Sporidiobolus salmonicolor</name>
    <name type="common">Yeast-like fungus</name>
    <name type="synonym">Sporobolomyces salmonicolor</name>
    <dbReference type="NCBI Taxonomy" id="5005"/>
    <lineage>
        <taxon>Eukaryota</taxon>
        <taxon>Fungi</taxon>
        <taxon>Dikarya</taxon>
        <taxon>Basidiomycota</taxon>
        <taxon>Pucciniomycotina</taxon>
        <taxon>Microbotryomycetes</taxon>
        <taxon>Sporidiobolales</taxon>
        <taxon>Sporidiobolaceae</taxon>
        <taxon>Sporobolomyces</taxon>
    </lineage>
</organism>
<dbReference type="GO" id="GO:0000209">
    <property type="term" value="P:protein polyubiquitination"/>
    <property type="evidence" value="ECO:0007669"/>
    <property type="project" value="InterPro"/>
</dbReference>
<evidence type="ECO:0000259" key="7">
    <source>
        <dbReference type="PROSITE" id="PS50237"/>
    </source>
</evidence>
<dbReference type="Gene3D" id="3.90.1750.10">
    <property type="entry name" value="Hect, E3 ligase catalytic domains"/>
    <property type="match status" value="1"/>
</dbReference>
<feature type="compositionally biased region" description="Basic and acidic residues" evidence="6">
    <location>
        <begin position="64"/>
        <end position="79"/>
    </location>
</feature>
<proteinExistence type="predicted"/>
<evidence type="ECO:0000313" key="9">
    <source>
        <dbReference type="Proteomes" id="UP000243876"/>
    </source>
</evidence>
<dbReference type="CDD" id="cd23767">
    <property type="entry name" value="IQCD"/>
    <property type="match status" value="1"/>
</dbReference>
<dbReference type="PROSITE" id="PS50096">
    <property type="entry name" value="IQ"/>
    <property type="match status" value="1"/>
</dbReference>
<keyword evidence="3" id="KW-0808">Transferase</keyword>
<feature type="region of interest" description="Disordered" evidence="6">
    <location>
        <begin position="37"/>
        <end position="79"/>
    </location>
</feature>
<feature type="region of interest" description="Disordered" evidence="6">
    <location>
        <begin position="724"/>
        <end position="795"/>
    </location>
</feature>
<dbReference type="EMBL" id="CENE01000046">
    <property type="protein sequence ID" value="CEQ43047.1"/>
    <property type="molecule type" value="Genomic_DNA"/>
</dbReference>
<keyword evidence="4 5" id="KW-0833">Ubl conjugation pathway</keyword>
<dbReference type="InterPro" id="IPR000569">
    <property type="entry name" value="HECT_dom"/>
</dbReference>
<name>A0A0D6ESE8_SPOSA</name>
<feature type="compositionally biased region" description="Low complexity" evidence="6">
    <location>
        <begin position="751"/>
        <end position="761"/>
    </location>
</feature>
<comment type="catalytic activity">
    <reaction evidence="1">
        <text>S-ubiquitinyl-[E2 ubiquitin-conjugating enzyme]-L-cysteine + [acceptor protein]-L-lysine = [E2 ubiquitin-conjugating enzyme]-L-cysteine + N(6)-ubiquitinyl-[acceptor protein]-L-lysine.</text>
        <dbReference type="EC" id="2.3.2.26"/>
    </reaction>
</comment>
<dbReference type="SUPFAM" id="SSF56204">
    <property type="entry name" value="Hect, E3 ligase catalytic domain"/>
    <property type="match status" value="1"/>
</dbReference>
<dbReference type="AlphaFoldDB" id="A0A0D6ESE8"/>
<dbReference type="PANTHER" id="PTHR45700:SF2">
    <property type="entry name" value="UBIQUITIN-PROTEIN LIGASE E3C"/>
    <property type="match status" value="1"/>
</dbReference>
<evidence type="ECO:0000313" key="8">
    <source>
        <dbReference type="EMBL" id="CEQ43047.1"/>
    </source>
</evidence>
<evidence type="ECO:0000256" key="3">
    <source>
        <dbReference type="ARBA" id="ARBA00022679"/>
    </source>
</evidence>
<dbReference type="GO" id="GO:0061630">
    <property type="term" value="F:ubiquitin protein ligase activity"/>
    <property type="evidence" value="ECO:0007669"/>
    <property type="project" value="UniProtKB-EC"/>
</dbReference>
<evidence type="ECO:0000256" key="6">
    <source>
        <dbReference type="SAM" id="MobiDB-lite"/>
    </source>
</evidence>
<dbReference type="Proteomes" id="UP000243876">
    <property type="component" value="Unassembled WGS sequence"/>
</dbReference>
<accession>A0A0D6ESE8</accession>
<dbReference type="GO" id="GO:0006511">
    <property type="term" value="P:ubiquitin-dependent protein catabolic process"/>
    <property type="evidence" value="ECO:0007669"/>
    <property type="project" value="TreeGrafter"/>
</dbReference>
<protein>
    <recommendedName>
        <fullName evidence="2">HECT-type E3 ubiquitin transferase</fullName>
        <ecNumber evidence="2">2.3.2.26</ecNumber>
    </recommendedName>
</protein>
<dbReference type="FunFam" id="3.30.2160.10:FF:000002">
    <property type="entry name" value="Putative Ubiquitin-protein ligase E3C"/>
    <property type="match status" value="1"/>
</dbReference>
<dbReference type="FunFam" id="3.30.2410.10:FF:000011">
    <property type="entry name" value="Putative Ubiquitin-protein ligase E3C"/>
    <property type="match status" value="1"/>
</dbReference>
<dbReference type="SMART" id="SM00119">
    <property type="entry name" value="HECTc"/>
    <property type="match status" value="1"/>
</dbReference>
<evidence type="ECO:0000256" key="1">
    <source>
        <dbReference type="ARBA" id="ARBA00000885"/>
    </source>
</evidence>
<feature type="active site" description="Glycyl thioester intermediate" evidence="5">
    <location>
        <position position="1206"/>
    </location>
</feature>
<reference evidence="9" key="1">
    <citation type="submission" date="2015-02" db="EMBL/GenBank/DDBJ databases">
        <authorList>
            <person name="Gon?alves P."/>
        </authorList>
    </citation>
    <scope>NUCLEOTIDE SEQUENCE [LARGE SCALE GENOMIC DNA]</scope>
</reference>
<dbReference type="Gene3D" id="3.30.2160.10">
    <property type="entry name" value="Hect, E3 ligase catalytic domain"/>
    <property type="match status" value="1"/>
</dbReference>
<dbReference type="InterPro" id="IPR044611">
    <property type="entry name" value="E3A/B/C-like"/>
</dbReference>
<sequence>MSMDPRGRMGGLQDVRMESGQLPRGSHHPMQHLFTGAANRKPTVNLGGARRTDLSATTQQDLINRARQEREQRENDRRRSNAARIIQAFYRGRRSAAAVRQQLRAEFDSILSAAAPSPSSVILASRLLALFFVDRHTGDIKRTALWCRVVLRPAGAQDRTPLLFSLFSDPSWAVLVRQVGTILFTQATSQPSLPQSALFLEISKIMCDPQSYVKYRVGEVRGPTLLEHLLHERKFYARLGGLISSINHCPLNPVAIQPTGNRSHPLLPAAITLSLLPFKAHLAPPPPASKSAPQSPASPERSAALTSFATSILPIPLLPYRLAVKEFTMLATLPFFDILLELASPSGRAVLQQLEPESAVHVLANLIALGNQRLSSIENGKMLAAYLVVAKSLMDKLPNDVFREEKPVDDKGKGKADETIVLDDSESESEGEMDGDAIQRARAAVGTVARDGAGDVVMGSSEPSPSASSRSSRLSLDPRTHSHLRILSSRAHLLALLALSTRFSASTRLPLAAFLITLLALLPPSSSQRDSVLNTLLYAPSASGLLRELYRGYVRSGPLGKLLARAGREKSNVVMSALADPQFAEEWPVVVLVLEMYSRCLLTLGDDEFYTTSSGREAEGRNPLMLEEVVGLSGLVRNAAFAMYWQEGAVEGGAAEGVDEAMRRKVVGTRVAYEEVRALMTRFLQQVHARDSRRQFTPEGHWLMTSQFDLASFVQTAVYASSVPFPTDGPLTKPSHRPRHEDERLQAEGAVPSSTPTSVTPRPHADGDDDMDDDNEPVRRPYRRPGPVRSHRNQHGVLSKRQIALISPRLGVLNNIPFVISFETRVAIFRQFIENDFRKLGLDDPNTGFAMPRARHRAVVRRNHLAEDAYTHLNGLGAELKKRIAIVFVDEHGMEESGIDGGGLFKELLTSLSKEVFDTDRGLWLATKEQEIYPNPHGYAKESTQLSWYQFIGRVLGKALYQGILIDVRFAAFFLAKWLGRQSYLDDLASLDPELYAGLIKLKNYPGNVEEDLSLNFTVTDDDFGVSRTIDLIPNGSEIAVTNENRMQYIVLVSNYRLNVQIAPQCRAFLQGVLELVPERFLRMFNAPELAILIGASWPGLASPGAPSLTLRGHDDMKGGVDEPIDVSDLRRNTVYGGWDGDENNPTITAFWSTVESFGKDDRAKLVKFVTSCARPPLLGFKELNPLFAIRNAGSDENRLPTSATCVNLLKLPEYKDPANLREKLLYAINSGAGFDLS</sequence>
<evidence type="ECO:0000256" key="2">
    <source>
        <dbReference type="ARBA" id="ARBA00012485"/>
    </source>
</evidence>
<feature type="domain" description="HECT" evidence="7">
    <location>
        <begin position="876"/>
        <end position="1238"/>
    </location>
</feature>
<dbReference type="EC" id="2.3.2.26" evidence="2"/>
<dbReference type="Pfam" id="PF00632">
    <property type="entry name" value="HECT"/>
    <property type="match status" value="1"/>
</dbReference>
<dbReference type="OrthoDB" id="8068875at2759"/>
<dbReference type="CDD" id="cd00078">
    <property type="entry name" value="HECTc"/>
    <property type="match status" value="1"/>
</dbReference>
<evidence type="ECO:0000256" key="5">
    <source>
        <dbReference type="PROSITE-ProRule" id="PRU00104"/>
    </source>
</evidence>
<keyword evidence="9" id="KW-1185">Reference proteome</keyword>
<gene>
    <name evidence="8" type="primary">SPOSA6832_04938</name>
</gene>